<name>A0A2I7N3L9_9NEIS</name>
<dbReference type="GO" id="GO:0009279">
    <property type="term" value="C:cell outer membrane"/>
    <property type="evidence" value="ECO:0007669"/>
    <property type="project" value="UniProtKB-SubCell"/>
</dbReference>
<keyword evidence="7" id="KW-0012">Acyltransferase</keyword>
<sequence>MLRLLIRILITLFVISIANNAYACGTGTQWLCEIGHGLVMAESQGKNAILVSGYAYHTSIAAHWPIGVSEQTPQDPQGLNEIPYGLGYGRSWYNTDTHEEYTLFAIAFSDSYWKPEAHVGYMYQKFHPIMDSDNFEWGLGYSPQILVKPSWTGDSPIILPFIGLTTSLRYKNFETNVTWANVIFMNLMFKFD</sequence>
<dbReference type="OrthoDB" id="9156803at2"/>
<keyword evidence="6" id="KW-0998">Cell outer membrane</keyword>
<evidence type="ECO:0000256" key="2">
    <source>
        <dbReference type="ARBA" id="ARBA00006368"/>
    </source>
</evidence>
<keyword evidence="3" id="KW-0808">Transferase</keyword>
<evidence type="ECO:0000256" key="8">
    <source>
        <dbReference type="SAM" id="SignalP"/>
    </source>
</evidence>
<dbReference type="Gene3D" id="2.40.160.20">
    <property type="match status" value="1"/>
</dbReference>
<dbReference type="EMBL" id="CP024847">
    <property type="protein sequence ID" value="AUR51056.1"/>
    <property type="molecule type" value="Genomic_DNA"/>
</dbReference>
<evidence type="ECO:0000313" key="9">
    <source>
        <dbReference type="EMBL" id="AUR51056.1"/>
    </source>
</evidence>
<evidence type="ECO:0000256" key="7">
    <source>
        <dbReference type="ARBA" id="ARBA00023315"/>
    </source>
</evidence>
<comment type="similarity">
    <text evidence="2">Belongs to the lipid A palmitoyltransferase family.</text>
</comment>
<comment type="subcellular location">
    <subcellularLocation>
        <location evidence="1">Cell outer membrane</location>
    </subcellularLocation>
</comment>
<dbReference type="InterPro" id="IPR011250">
    <property type="entry name" value="OMP/PagP_B-barrel"/>
</dbReference>
<dbReference type="RefSeq" id="WP_102950356.1">
    <property type="nucleotide sequence ID" value="NZ_CP024847.1"/>
</dbReference>
<keyword evidence="5" id="KW-0472">Membrane</keyword>
<feature type="chain" id="PRO_5014407439" evidence="8">
    <location>
        <begin position="24"/>
        <end position="192"/>
    </location>
</feature>
<reference evidence="10" key="1">
    <citation type="submission" date="2017-11" db="EMBL/GenBank/DDBJ databases">
        <authorList>
            <person name="Chan K.G."/>
            <person name="Lee L.S."/>
        </authorList>
    </citation>
    <scope>NUCLEOTIDE SEQUENCE [LARGE SCALE GENOMIC DNA]</scope>
    <source>
        <strain evidence="10">DSM 100970</strain>
    </source>
</reference>
<evidence type="ECO:0000256" key="3">
    <source>
        <dbReference type="ARBA" id="ARBA00022679"/>
    </source>
</evidence>
<proteinExistence type="inferred from homology"/>
<dbReference type="AlphaFoldDB" id="A0A2I7N3L9"/>
<gene>
    <name evidence="9" type="ORF">CUN60_01620</name>
</gene>
<keyword evidence="10" id="KW-1185">Reference proteome</keyword>
<evidence type="ECO:0000256" key="1">
    <source>
        <dbReference type="ARBA" id="ARBA00004442"/>
    </source>
</evidence>
<organism evidence="9 10">
    <name type="scientific">Aquella oligotrophica</name>
    <dbReference type="NCBI Taxonomy" id="2067065"/>
    <lineage>
        <taxon>Bacteria</taxon>
        <taxon>Pseudomonadati</taxon>
        <taxon>Pseudomonadota</taxon>
        <taxon>Betaproteobacteria</taxon>
        <taxon>Neisseriales</taxon>
        <taxon>Neisseriaceae</taxon>
        <taxon>Aquella</taxon>
    </lineage>
</organism>
<keyword evidence="4 8" id="KW-0732">Signal</keyword>
<evidence type="ECO:0000256" key="4">
    <source>
        <dbReference type="ARBA" id="ARBA00022729"/>
    </source>
</evidence>
<evidence type="ECO:0000313" key="10">
    <source>
        <dbReference type="Proteomes" id="UP000236655"/>
    </source>
</evidence>
<evidence type="ECO:0000256" key="6">
    <source>
        <dbReference type="ARBA" id="ARBA00023237"/>
    </source>
</evidence>
<dbReference type="Pfam" id="PF07017">
    <property type="entry name" value="PagP"/>
    <property type="match status" value="1"/>
</dbReference>
<dbReference type="KEGG" id="nba:CUN60_01620"/>
<protein>
    <submittedName>
        <fullName evidence="9">Uncharacterized protein</fullName>
    </submittedName>
</protein>
<evidence type="ECO:0000256" key="5">
    <source>
        <dbReference type="ARBA" id="ARBA00023136"/>
    </source>
</evidence>
<feature type="signal peptide" evidence="8">
    <location>
        <begin position="1"/>
        <end position="23"/>
    </location>
</feature>
<dbReference type="SUPFAM" id="SSF56925">
    <property type="entry name" value="OMPA-like"/>
    <property type="match status" value="1"/>
</dbReference>
<dbReference type="GO" id="GO:0016746">
    <property type="term" value="F:acyltransferase activity"/>
    <property type="evidence" value="ECO:0007669"/>
    <property type="project" value="UniProtKB-KW"/>
</dbReference>
<dbReference type="InterPro" id="IPR009746">
    <property type="entry name" value="LipidA_acyl_PagP"/>
</dbReference>
<dbReference type="Proteomes" id="UP000236655">
    <property type="component" value="Chromosome"/>
</dbReference>
<accession>A0A2I7N3L9</accession>